<name>A0ABD2KH47_HETSC</name>
<dbReference type="InterPro" id="IPR038464">
    <property type="entry name" value="Ribosomal_eL38_sf"/>
</dbReference>
<evidence type="ECO:0000256" key="7">
    <source>
        <dbReference type="RuleBase" id="RU003445"/>
    </source>
</evidence>
<feature type="domain" description="Far11/STRP N-terminal" evidence="9">
    <location>
        <begin position="161"/>
        <end position="589"/>
    </location>
</feature>
<dbReference type="PANTHER" id="PTHR13239:SF4">
    <property type="entry name" value="AT25231P"/>
    <property type="match status" value="1"/>
</dbReference>
<evidence type="ECO:0000256" key="6">
    <source>
        <dbReference type="ARBA" id="ARBA00035338"/>
    </source>
</evidence>
<evidence type="ECO:0000259" key="10">
    <source>
        <dbReference type="SMART" id="SM01293"/>
    </source>
</evidence>
<dbReference type="GO" id="GO:0005840">
    <property type="term" value="C:ribosome"/>
    <property type="evidence" value="ECO:0007669"/>
    <property type="project" value="UniProtKB-KW"/>
</dbReference>
<evidence type="ECO:0000256" key="4">
    <source>
        <dbReference type="ARBA" id="ARBA00023274"/>
    </source>
</evidence>
<feature type="region of interest" description="Disordered" evidence="8">
    <location>
        <begin position="743"/>
        <end position="793"/>
    </location>
</feature>
<evidence type="ECO:0000256" key="8">
    <source>
        <dbReference type="SAM" id="MobiDB-lite"/>
    </source>
</evidence>
<evidence type="ECO:0000256" key="2">
    <source>
        <dbReference type="ARBA" id="ARBA00007803"/>
    </source>
</evidence>
<feature type="region of interest" description="Disordered" evidence="8">
    <location>
        <begin position="704"/>
        <end position="724"/>
    </location>
</feature>
<evidence type="ECO:0000256" key="1">
    <source>
        <dbReference type="ARBA" id="ARBA00007062"/>
    </source>
</evidence>
<feature type="compositionally biased region" description="Basic and acidic residues" evidence="8">
    <location>
        <begin position="592"/>
        <end position="615"/>
    </location>
</feature>
<sequence length="1286" mass="145713">MPRQITDIKQFLLTARRKDAKSVKIKKNKENTKFKVRCTRFLYTLVVDDKEKAEKLKQSLPPGLQSIEITNPLRTSKMKSLEGRPVRPQFAEAVYGVVNQPQQLATTAKSGESTSEMCRSALIQRRSANLPKLKELCAGSSSEMNNFSTECALASARNSQMDELNFHYADSDCYRSELAELYTYSEMDEFALNYECFIRYMREKKKEPIWHDLPTKEKSETLQNLVESFENSDSEQRLEAARIVLYILQGAYGDFADVEVKDFDRWSTEATTEEENSGKGLDAASKWFGDHGTGGFEQDCLVRGALNAYHVYEHGVFQPLCSLLRLEDAVPFERHADHSRQSSVSNSRSASHMDLATSNDGIGGGCVGTSGSASGTLERRRSRRSATLADNERIRVTINCIYHMVEAIRREDVLKMVEDFSHSLSEMPFSSKHSPLSFHSLHQQFLTELEEPMENKESLLVHLFEMMPSFVRGKTPHFPIKKILLLSWKVLLATLGGTDFLRKEKARKRAEAGLSPVTDTVQVAMKMKPLLSCDGSVGTGALLGLNSASGDDGKAETDSGTIPGQLGRKVRSIHHTIRPFNRQVACSSNPEQTHDEPNRREESNKTFPVDKKGEGGEAFGGMSEEAKQIAEEVDEAIVGGRNQENEESEPLAEEENGALLDHVLEELSSASDEDIVEEKEERKWDGKKEFTSGTETQIKVTLTTSTTEETRGKSLLGDQKRVTTPEQRRVAAMIQLLASPKIPRESLNDINQDGNEEAHNTDGGDQTPKACDSPSKLNGPWPPPPPTGLPWRPKVREADIESFLQAQRKKHFHFQLPPGDSTTVFALPEPIVRGSLPALRRNLYVPLTELQLKSEDRYNRFPFSQKEFIEDCPAERLYVRILPEMTEYVIALLKVILASLPSSKAKIDAVTILSDVLTPETDTNEVLSNSISLDLASFSHTNVLEETVRVAIDINRHKELIIKSASSLLILLLKHLRLNHTLQFENLARYLVLANCLPLVLKFLDQNICRYFQAKHELAPFNYPQCALFFVRNGYEWPQLTAENVDGCGGSSDSPSYFLWRNVFSSINLLRVINKLTKGKQSRTQMLVVYKSAPVLKRCMRAKLGIFQLYVLKLLKMQARYLGRQWRKTNMDLISGIYLRVRHRLNDDWAFANEVMRTKSIDSQQEENELGLAIRRFNARRYPYIYRDGGESHGGVAREGEEQHQQHERVFSSATDAVKLGFVDEWDPKEWEPTDNSLQSALAWEPQFSERFTQNYEQWLEEEVYGQQTDWDSLLRNSRGLLDIYC</sequence>
<feature type="compositionally biased region" description="Basic and acidic residues" evidence="8">
    <location>
        <begin position="708"/>
        <end position="724"/>
    </location>
</feature>
<dbReference type="GO" id="GO:1990904">
    <property type="term" value="C:ribonucleoprotein complex"/>
    <property type="evidence" value="ECO:0007669"/>
    <property type="project" value="UniProtKB-KW"/>
</dbReference>
<dbReference type="Pfam" id="PF11882">
    <property type="entry name" value="DUF3402"/>
    <property type="match status" value="2"/>
</dbReference>
<evidence type="ECO:0000313" key="12">
    <source>
        <dbReference type="Proteomes" id="UP001620645"/>
    </source>
</evidence>
<feature type="region of interest" description="Disordered" evidence="8">
    <location>
        <begin position="579"/>
        <end position="619"/>
    </location>
</feature>
<feature type="domain" description="Far11/STRP C-terminal" evidence="10">
    <location>
        <begin position="828"/>
        <end position="1256"/>
    </location>
</feature>
<proteinExistence type="inferred from homology"/>
<dbReference type="FunFam" id="3.30.720.90:FF:000001">
    <property type="entry name" value="60S ribosomal protein L38"/>
    <property type="match status" value="1"/>
</dbReference>
<dbReference type="InterPro" id="IPR012486">
    <property type="entry name" value="Far11/STRP_N"/>
</dbReference>
<dbReference type="InterPro" id="IPR040185">
    <property type="entry name" value="Far11/STRP"/>
</dbReference>
<gene>
    <name evidence="11" type="ORF">niasHS_003648</name>
</gene>
<keyword evidence="3 7" id="KW-0689">Ribosomal protein</keyword>
<evidence type="ECO:0000256" key="3">
    <source>
        <dbReference type="ARBA" id="ARBA00022980"/>
    </source>
</evidence>
<dbReference type="Proteomes" id="UP001620645">
    <property type="component" value="Unassembled WGS sequence"/>
</dbReference>
<organism evidence="11 12">
    <name type="scientific">Heterodera schachtii</name>
    <name type="common">Sugarbeet cyst nematode worm</name>
    <name type="synonym">Tylenchus schachtii</name>
    <dbReference type="NCBI Taxonomy" id="97005"/>
    <lineage>
        <taxon>Eukaryota</taxon>
        <taxon>Metazoa</taxon>
        <taxon>Ecdysozoa</taxon>
        <taxon>Nematoda</taxon>
        <taxon>Chromadorea</taxon>
        <taxon>Rhabditida</taxon>
        <taxon>Tylenchina</taxon>
        <taxon>Tylenchomorpha</taxon>
        <taxon>Tylenchoidea</taxon>
        <taxon>Heteroderidae</taxon>
        <taxon>Heteroderinae</taxon>
        <taxon>Heterodera</taxon>
    </lineage>
</organism>
<dbReference type="Gene3D" id="3.30.720.90">
    <property type="match status" value="1"/>
</dbReference>
<protein>
    <recommendedName>
        <fullName evidence="5">Large ribosomal subunit protein eL38</fullName>
    </recommendedName>
    <alternativeName>
        <fullName evidence="6">60S ribosomal protein L38</fullName>
    </alternativeName>
</protein>
<evidence type="ECO:0000313" key="11">
    <source>
        <dbReference type="EMBL" id="KAL3102239.1"/>
    </source>
</evidence>
<keyword evidence="4 7" id="KW-0687">Ribonucleoprotein</keyword>
<reference evidence="11 12" key="1">
    <citation type="submission" date="2024-10" db="EMBL/GenBank/DDBJ databases">
        <authorList>
            <person name="Kim D."/>
        </authorList>
    </citation>
    <scope>NUCLEOTIDE SEQUENCE [LARGE SCALE GENOMIC DNA]</scope>
    <source>
        <strain evidence="11">Taebaek</strain>
    </source>
</reference>
<dbReference type="SMART" id="SM01292">
    <property type="entry name" value="N1221"/>
    <property type="match status" value="1"/>
</dbReference>
<dbReference type="EMBL" id="JBICCN010000026">
    <property type="protein sequence ID" value="KAL3102239.1"/>
    <property type="molecule type" value="Genomic_DNA"/>
</dbReference>
<dbReference type="PANTHER" id="PTHR13239">
    <property type="entry name" value="PROTEIN REQUIRED FOR HYPHAL ANASTOMOSIS HAM-2"/>
    <property type="match status" value="1"/>
</dbReference>
<feature type="compositionally biased region" description="Low complexity" evidence="8">
    <location>
        <begin position="341"/>
        <end position="350"/>
    </location>
</feature>
<dbReference type="InterPro" id="IPR021819">
    <property type="entry name" value="Far11/STRP_C"/>
</dbReference>
<accession>A0ABD2KH47</accession>
<comment type="caution">
    <text evidence="11">The sequence shown here is derived from an EMBL/GenBank/DDBJ whole genome shotgun (WGS) entry which is preliminary data.</text>
</comment>
<feature type="region of interest" description="Disordered" evidence="8">
    <location>
        <begin position="336"/>
        <end position="355"/>
    </location>
</feature>
<evidence type="ECO:0000256" key="5">
    <source>
        <dbReference type="ARBA" id="ARBA00035235"/>
    </source>
</evidence>
<comment type="similarity">
    <text evidence="1">Belongs to the STRIP family.</text>
</comment>
<dbReference type="SMART" id="SM01293">
    <property type="entry name" value="DUF3402"/>
    <property type="match status" value="1"/>
</dbReference>
<dbReference type="Pfam" id="PF01781">
    <property type="entry name" value="Ribosomal_L38e"/>
    <property type="match status" value="1"/>
</dbReference>
<dbReference type="Pfam" id="PF07923">
    <property type="entry name" value="N1221"/>
    <property type="match status" value="1"/>
</dbReference>
<comment type="similarity">
    <text evidence="2 7">Belongs to the eukaryotic ribosomal protein eL38 family.</text>
</comment>
<dbReference type="InterPro" id="IPR002675">
    <property type="entry name" value="Ribosomal_eL38"/>
</dbReference>
<evidence type="ECO:0000259" key="9">
    <source>
        <dbReference type="SMART" id="SM01292"/>
    </source>
</evidence>
<keyword evidence="12" id="KW-1185">Reference proteome</keyword>